<feature type="signal peptide" evidence="2">
    <location>
        <begin position="1"/>
        <end position="17"/>
    </location>
</feature>
<name>A0A5J9VXF9_9POAL</name>
<evidence type="ECO:0000313" key="3">
    <source>
        <dbReference type="EMBL" id="TVU41112.1"/>
    </source>
</evidence>
<reference evidence="3 4" key="1">
    <citation type="journal article" date="2019" name="Sci. Rep.">
        <title>A high-quality genome of Eragrostis curvula grass provides insights into Poaceae evolution and supports new strategies to enhance forage quality.</title>
        <authorList>
            <person name="Carballo J."/>
            <person name="Santos B.A.C.M."/>
            <person name="Zappacosta D."/>
            <person name="Garbus I."/>
            <person name="Selva J.P."/>
            <person name="Gallo C.A."/>
            <person name="Diaz A."/>
            <person name="Albertini E."/>
            <person name="Caccamo M."/>
            <person name="Echenique V."/>
        </authorList>
    </citation>
    <scope>NUCLEOTIDE SEQUENCE [LARGE SCALE GENOMIC DNA]</scope>
    <source>
        <strain evidence="4">cv. Victoria</strain>
        <tissue evidence="3">Leaf</tissue>
    </source>
</reference>
<evidence type="ECO:0000313" key="4">
    <source>
        <dbReference type="Proteomes" id="UP000324897"/>
    </source>
</evidence>
<dbReference type="Gramene" id="TVU41112">
    <property type="protein sequence ID" value="TVU41112"/>
    <property type="gene ID" value="EJB05_14606"/>
</dbReference>
<sequence>MGLLILLLMHGARVIYPSAMYVLQFIDSFHLVNHMPQGYTQWPRRHREGAAREHMSNEVKEQESFMAGHRAGAPGTPGVHDGRGVQGYALHASLVRCIPIEKLNKQEPARNLETSRHCPGPGRPPPNLAAASPSAKSPPPPPPSLLLLAVSPSRATSRPAAAPRARRRGLEEERIPPPRLHLAEASASTCTSTLRVRLNQAVHMLLLGTFSEGATDPFAGINNAAIVDQFYDKSNGCIVLEKL</sequence>
<feature type="chain" id="PRO_5023885705" evidence="2">
    <location>
        <begin position="18"/>
        <end position="243"/>
    </location>
</feature>
<proteinExistence type="predicted"/>
<feature type="non-terminal residue" evidence="3">
    <location>
        <position position="1"/>
    </location>
</feature>
<comment type="caution">
    <text evidence="3">The sequence shown here is derived from an EMBL/GenBank/DDBJ whole genome shotgun (WGS) entry which is preliminary data.</text>
</comment>
<gene>
    <name evidence="3" type="ORF">EJB05_14606</name>
</gene>
<organism evidence="3 4">
    <name type="scientific">Eragrostis curvula</name>
    <name type="common">weeping love grass</name>
    <dbReference type="NCBI Taxonomy" id="38414"/>
    <lineage>
        <taxon>Eukaryota</taxon>
        <taxon>Viridiplantae</taxon>
        <taxon>Streptophyta</taxon>
        <taxon>Embryophyta</taxon>
        <taxon>Tracheophyta</taxon>
        <taxon>Spermatophyta</taxon>
        <taxon>Magnoliopsida</taxon>
        <taxon>Liliopsida</taxon>
        <taxon>Poales</taxon>
        <taxon>Poaceae</taxon>
        <taxon>PACMAD clade</taxon>
        <taxon>Chloridoideae</taxon>
        <taxon>Eragrostideae</taxon>
        <taxon>Eragrostidinae</taxon>
        <taxon>Eragrostis</taxon>
    </lineage>
</organism>
<feature type="region of interest" description="Disordered" evidence="1">
    <location>
        <begin position="108"/>
        <end position="173"/>
    </location>
</feature>
<dbReference type="EMBL" id="RWGY01000007">
    <property type="protein sequence ID" value="TVU41112.1"/>
    <property type="molecule type" value="Genomic_DNA"/>
</dbReference>
<evidence type="ECO:0000256" key="1">
    <source>
        <dbReference type="SAM" id="MobiDB-lite"/>
    </source>
</evidence>
<dbReference type="AlphaFoldDB" id="A0A5J9VXF9"/>
<keyword evidence="4" id="KW-1185">Reference proteome</keyword>
<dbReference type="Proteomes" id="UP000324897">
    <property type="component" value="Chromosome 4"/>
</dbReference>
<accession>A0A5J9VXF9</accession>
<protein>
    <submittedName>
        <fullName evidence="3">Uncharacterized protein</fullName>
    </submittedName>
</protein>
<feature type="compositionally biased region" description="Low complexity" evidence="1">
    <location>
        <begin position="145"/>
        <end position="163"/>
    </location>
</feature>
<keyword evidence="2" id="KW-0732">Signal</keyword>
<evidence type="ECO:0000256" key="2">
    <source>
        <dbReference type="SAM" id="SignalP"/>
    </source>
</evidence>